<dbReference type="OrthoDB" id="8918123at2759"/>
<evidence type="ECO:0000313" key="1">
    <source>
        <dbReference type="RefSeq" id="XP_042586296.1"/>
    </source>
</evidence>
<sequence length="129" mass="14506">MKLLMAIQLFGANLDDYLHLLLPPIVKLFDAPDVPLPARKLPLSYGSHRCSQKPTIGANTFSQHFTLWVALETLDRLTESLDFMDYASRIIHPIVQILDITPELQNTSMDTLSSLVFQLGKNLQSQSLV</sequence>
<protein>
    <submittedName>
        <fullName evidence="1">Serine/threonine-protein kinase mTOR-like isoform X1</fullName>
    </submittedName>
</protein>
<dbReference type="RefSeq" id="XP_042586296.1">
    <property type="nucleotide sequence ID" value="XM_042730362.1"/>
</dbReference>
<reference evidence="1" key="1">
    <citation type="submission" date="2025-08" db="UniProtKB">
        <authorList>
            <consortium name="RefSeq"/>
        </authorList>
    </citation>
    <scope>IDENTIFICATION</scope>
    <source>
        <tissue evidence="1">Muscle</tissue>
    </source>
</reference>
<name>A0A9R0A759_CYPCA</name>
<dbReference type="AlphaFoldDB" id="A0A9R0A759"/>
<proteinExistence type="predicted"/>
<gene>
    <name evidence="1" type="primary">LOC109078812</name>
</gene>
<dbReference type="Proteomes" id="UP001155660">
    <property type="component" value="Chromosome B8"/>
</dbReference>
<dbReference type="KEGG" id="ccar:109078812"/>
<dbReference type="GeneID" id="109078812"/>
<accession>A0A9R0A759</accession>
<organism evidence="1">
    <name type="scientific">Cyprinus carpio</name>
    <name type="common">Common carp</name>
    <dbReference type="NCBI Taxonomy" id="7962"/>
    <lineage>
        <taxon>Eukaryota</taxon>
        <taxon>Metazoa</taxon>
        <taxon>Chordata</taxon>
        <taxon>Craniata</taxon>
        <taxon>Vertebrata</taxon>
        <taxon>Euteleostomi</taxon>
        <taxon>Actinopterygii</taxon>
        <taxon>Neopterygii</taxon>
        <taxon>Teleostei</taxon>
        <taxon>Ostariophysi</taxon>
        <taxon>Cypriniformes</taxon>
        <taxon>Cyprinidae</taxon>
        <taxon>Cyprininae</taxon>
        <taxon>Cyprinus</taxon>
    </lineage>
</organism>